<dbReference type="Pfam" id="PF07007">
    <property type="entry name" value="LprI"/>
    <property type="match status" value="1"/>
</dbReference>
<name>A0A6M7WKR1_RHILI</name>
<dbReference type="EMBL" id="CP033367">
    <property type="protein sequence ID" value="QKD02667.1"/>
    <property type="molecule type" value="Genomic_DNA"/>
</dbReference>
<accession>A0A6M7WKR1</accession>
<reference evidence="3 4" key="1">
    <citation type="submission" date="2018-10" db="EMBL/GenBank/DDBJ databases">
        <authorList>
            <person name="Perry B.J."/>
            <person name="Sullivan J.T."/>
            <person name="Murphy R.J.T."/>
            <person name="Ramsay J.P."/>
            <person name="Ronson C.W."/>
        </authorList>
    </citation>
    <scope>NUCLEOTIDE SEQUENCE [LARGE SCALE GENOMIC DNA]</scope>
    <source>
        <strain evidence="3 4">R88b</strain>
    </source>
</reference>
<feature type="signal peptide" evidence="1">
    <location>
        <begin position="1"/>
        <end position="24"/>
    </location>
</feature>
<dbReference type="AlphaFoldDB" id="A0A6M7WKR1"/>
<feature type="domain" description="Lysozyme inhibitor LprI-like N-terminal" evidence="2">
    <location>
        <begin position="76"/>
        <end position="159"/>
    </location>
</feature>
<dbReference type="Proteomes" id="UP000503017">
    <property type="component" value="Chromosome"/>
</dbReference>
<evidence type="ECO:0000259" key="2">
    <source>
        <dbReference type="Pfam" id="PF07007"/>
    </source>
</evidence>
<dbReference type="InterPro" id="IPR009739">
    <property type="entry name" value="LprI-like_N"/>
</dbReference>
<sequence>MRTALAGAARSAGVMVMLVSQVHAADAPYDWSDEQGAESAKRIIVKCLDAFEDSKERDSCVFKPIEICRTQFDNGSENQFAINQCTGYSGAAWSSMVDDVYARLVQSGKASSDIAKSQSMWSAWNEYDCHAISDYIGTRALMDYGDCKTRHAAGRVFDLLELIPH</sequence>
<feature type="chain" id="PRO_5026794449" description="Lysozyme inhibitor LprI-like N-terminal domain-containing protein" evidence="1">
    <location>
        <begin position="25"/>
        <end position="165"/>
    </location>
</feature>
<keyword evidence="1" id="KW-0732">Signal</keyword>
<evidence type="ECO:0000313" key="3">
    <source>
        <dbReference type="EMBL" id="QKD02667.1"/>
    </source>
</evidence>
<gene>
    <name evidence="3" type="ORF">EB235_15120</name>
</gene>
<proteinExistence type="predicted"/>
<organism evidence="3 4">
    <name type="scientific">Mesorhizobium loti R88b</name>
    <dbReference type="NCBI Taxonomy" id="935548"/>
    <lineage>
        <taxon>Bacteria</taxon>
        <taxon>Pseudomonadati</taxon>
        <taxon>Pseudomonadota</taxon>
        <taxon>Alphaproteobacteria</taxon>
        <taxon>Hyphomicrobiales</taxon>
        <taxon>Phyllobacteriaceae</taxon>
        <taxon>Mesorhizobium</taxon>
    </lineage>
</organism>
<protein>
    <recommendedName>
        <fullName evidence="2">Lysozyme inhibitor LprI-like N-terminal domain-containing protein</fullName>
    </recommendedName>
</protein>
<dbReference type="Gene3D" id="1.20.1270.180">
    <property type="match status" value="1"/>
</dbReference>
<evidence type="ECO:0000256" key="1">
    <source>
        <dbReference type="SAM" id="SignalP"/>
    </source>
</evidence>
<evidence type="ECO:0000313" key="4">
    <source>
        <dbReference type="Proteomes" id="UP000503017"/>
    </source>
</evidence>